<name>A0A931N3R0_9NOCA</name>
<dbReference type="RefSeq" id="WP_196150376.1">
    <property type="nucleotide sequence ID" value="NZ_JADMLG010000006.1"/>
</dbReference>
<dbReference type="SUPFAM" id="SSF51735">
    <property type="entry name" value="NAD(P)-binding Rossmann-fold domains"/>
    <property type="match status" value="1"/>
</dbReference>
<dbReference type="GO" id="GO:0016616">
    <property type="term" value="F:oxidoreductase activity, acting on the CH-OH group of donors, NAD or NADP as acceptor"/>
    <property type="evidence" value="ECO:0007669"/>
    <property type="project" value="TreeGrafter"/>
</dbReference>
<dbReference type="InterPro" id="IPR036291">
    <property type="entry name" value="NAD(P)-bd_dom_sf"/>
</dbReference>
<dbReference type="PRINTS" id="PR00081">
    <property type="entry name" value="GDHRDH"/>
</dbReference>
<comment type="caution">
    <text evidence="3">The sequence shown here is derived from an EMBL/GenBank/DDBJ whole genome shotgun (WGS) entry which is preliminary data.</text>
</comment>
<evidence type="ECO:0000313" key="3">
    <source>
        <dbReference type="EMBL" id="MBH0778084.1"/>
    </source>
</evidence>
<dbReference type="Proteomes" id="UP000655751">
    <property type="component" value="Unassembled WGS sequence"/>
</dbReference>
<protein>
    <submittedName>
        <fullName evidence="3">SDR family oxidoreductase</fullName>
    </submittedName>
</protein>
<dbReference type="PRINTS" id="PR00080">
    <property type="entry name" value="SDRFAMILY"/>
</dbReference>
<sequence length="250" mass="25690">MFAIDGKVALITGAGQGIGARLAARLAEQGATVAVNDLRPERARAVADELNGRGLSALAAPADITDRSAIDAMVADIASRAGAVDILVNNAGIPASGVRLTPFVESDPGDWEATVRINVFGVMHCCQAVLPAMLAKGWGRIITISSDSGRTGEARMADYAAAKAAGASLMRSLAKELGASGITCNSVALGTIVTPEMGASEALEKHARRYPTRRLGRPDDVAAAVVWLASEHAGWTTGQTIPVNGGYTTV</sequence>
<evidence type="ECO:0000256" key="1">
    <source>
        <dbReference type="ARBA" id="ARBA00006484"/>
    </source>
</evidence>
<dbReference type="PANTHER" id="PTHR42760">
    <property type="entry name" value="SHORT-CHAIN DEHYDROGENASES/REDUCTASES FAMILY MEMBER"/>
    <property type="match status" value="1"/>
</dbReference>
<keyword evidence="4" id="KW-1185">Reference proteome</keyword>
<dbReference type="Pfam" id="PF13561">
    <property type="entry name" value="adh_short_C2"/>
    <property type="match status" value="1"/>
</dbReference>
<evidence type="ECO:0000313" key="4">
    <source>
        <dbReference type="Proteomes" id="UP000655751"/>
    </source>
</evidence>
<dbReference type="Gene3D" id="3.40.50.720">
    <property type="entry name" value="NAD(P)-binding Rossmann-like Domain"/>
    <property type="match status" value="1"/>
</dbReference>
<dbReference type="EMBL" id="JADMLG010000006">
    <property type="protein sequence ID" value="MBH0778084.1"/>
    <property type="molecule type" value="Genomic_DNA"/>
</dbReference>
<accession>A0A931N3R0</accession>
<proteinExistence type="inferred from homology"/>
<dbReference type="PANTHER" id="PTHR42760:SF135">
    <property type="entry name" value="BLL7886 PROTEIN"/>
    <property type="match status" value="1"/>
</dbReference>
<organism evidence="3 4">
    <name type="scientific">Nocardia bovistercoris</name>
    <dbReference type="NCBI Taxonomy" id="2785916"/>
    <lineage>
        <taxon>Bacteria</taxon>
        <taxon>Bacillati</taxon>
        <taxon>Actinomycetota</taxon>
        <taxon>Actinomycetes</taxon>
        <taxon>Mycobacteriales</taxon>
        <taxon>Nocardiaceae</taxon>
        <taxon>Nocardia</taxon>
    </lineage>
</organism>
<comment type="similarity">
    <text evidence="1">Belongs to the short-chain dehydrogenases/reductases (SDR) family.</text>
</comment>
<keyword evidence="2" id="KW-0560">Oxidoreductase</keyword>
<dbReference type="PROSITE" id="PS00061">
    <property type="entry name" value="ADH_SHORT"/>
    <property type="match status" value="1"/>
</dbReference>
<evidence type="ECO:0000256" key="2">
    <source>
        <dbReference type="ARBA" id="ARBA00023002"/>
    </source>
</evidence>
<dbReference type="GO" id="GO:0030497">
    <property type="term" value="P:fatty acid elongation"/>
    <property type="evidence" value="ECO:0007669"/>
    <property type="project" value="TreeGrafter"/>
</dbReference>
<dbReference type="InterPro" id="IPR020904">
    <property type="entry name" value="Sc_DH/Rdtase_CS"/>
</dbReference>
<dbReference type="AlphaFoldDB" id="A0A931N3R0"/>
<gene>
    <name evidence="3" type="ORF">IT779_17535</name>
</gene>
<dbReference type="InterPro" id="IPR002347">
    <property type="entry name" value="SDR_fam"/>
</dbReference>
<reference evidence="3" key="1">
    <citation type="submission" date="2020-11" db="EMBL/GenBank/DDBJ databases">
        <title>Nocardia NEAU-351.nov., a novel actinomycete isolated from the cow dung.</title>
        <authorList>
            <person name="Zhang X."/>
        </authorList>
    </citation>
    <scope>NUCLEOTIDE SEQUENCE</scope>
    <source>
        <strain evidence="3">NEAU-351</strain>
    </source>
</reference>
<dbReference type="FunFam" id="3.40.50.720:FF:000084">
    <property type="entry name" value="Short-chain dehydrogenase reductase"/>
    <property type="match status" value="1"/>
</dbReference>